<evidence type="ECO:0000313" key="2">
    <source>
        <dbReference type="Proteomes" id="UP000607397"/>
    </source>
</evidence>
<keyword evidence="2" id="KW-1185">Reference proteome</keyword>
<evidence type="ECO:0000313" key="1">
    <source>
        <dbReference type="EMBL" id="NCJ05892.1"/>
    </source>
</evidence>
<gene>
    <name evidence="1" type="ORF">GS597_05070</name>
</gene>
<dbReference type="InterPro" id="IPR025132">
    <property type="entry name" value="DUF4058"/>
</dbReference>
<name>A0A8K1ZXI2_9CYAN</name>
<proteinExistence type="predicted"/>
<dbReference type="Pfam" id="PF13267">
    <property type="entry name" value="DUF4058"/>
    <property type="match status" value="1"/>
</dbReference>
<dbReference type="AlphaFoldDB" id="A0A8K1ZXI2"/>
<reference evidence="1" key="1">
    <citation type="submission" date="2019-12" db="EMBL/GenBank/DDBJ databases">
        <title>High-Quality draft genome sequences of three cyanobacteria isolated from the limestone walls of the Old Cathedral of Coimbra.</title>
        <authorList>
            <person name="Tiago I."/>
            <person name="Soares F."/>
            <person name="Portugal A."/>
        </authorList>
    </citation>
    <scope>NUCLEOTIDE SEQUENCE [LARGE SCALE GENOMIC DNA]</scope>
    <source>
        <strain evidence="1">C</strain>
    </source>
</reference>
<comment type="caution">
    <text evidence="1">The sequence shown here is derived from an EMBL/GenBank/DDBJ whole genome shotgun (WGS) entry which is preliminary data.</text>
</comment>
<protein>
    <submittedName>
        <fullName evidence="1">DUF4058 family protein</fullName>
    </submittedName>
</protein>
<dbReference type="RefSeq" id="WP_161824369.1">
    <property type="nucleotide sequence ID" value="NZ_WVIC01000007.1"/>
</dbReference>
<organism evidence="1 2">
    <name type="scientific">Petrachloros mirabilis ULC683</name>
    <dbReference type="NCBI Taxonomy" id="2781853"/>
    <lineage>
        <taxon>Bacteria</taxon>
        <taxon>Bacillati</taxon>
        <taxon>Cyanobacteriota</taxon>
        <taxon>Cyanophyceae</taxon>
        <taxon>Synechococcales</taxon>
        <taxon>Petrachlorosaceae</taxon>
        <taxon>Petrachloros</taxon>
        <taxon>Petrachloros mirabilis</taxon>
    </lineage>
</organism>
<dbReference type="Proteomes" id="UP000607397">
    <property type="component" value="Unassembled WGS sequence"/>
</dbReference>
<dbReference type="EMBL" id="WVIC01000007">
    <property type="protein sequence ID" value="NCJ05892.1"/>
    <property type="molecule type" value="Genomic_DNA"/>
</dbReference>
<sequence length="265" mass="29310">MASPFPGMDPYLEQAIFWSEFHSRLIVAIADALALSLLPQYYVAVETRTYRDDPNEELLVGIPDAVVLSTPGLSAQAKREIAGAGVATTVRPQSVILPMPLEIKERYLEIREAGSDAVITVVEVLSPTHKRQGGGRRIYSTKRQTVLGSASHLVEIDLLRAHDPMAMHPVDIGAASTARYRILVSRSEHRPRADLYEFVLREPIPEFPLPLKETGEQVIVGLQPLVNGIYERSGYGIRVDYQASVPPPALSAEDQAWVNELLHSR</sequence>
<accession>A0A8K1ZXI2</accession>